<dbReference type="EMBL" id="NHYE01001372">
    <property type="protein sequence ID" value="PPQ96429.1"/>
    <property type="molecule type" value="Genomic_DNA"/>
</dbReference>
<protein>
    <submittedName>
        <fullName evidence="3">Uncharacterized protein</fullName>
    </submittedName>
</protein>
<dbReference type="OrthoDB" id="2654851at2759"/>
<dbReference type="PANTHER" id="PTHR10622">
    <property type="entry name" value="HET DOMAIN-CONTAINING PROTEIN"/>
    <property type="match status" value="1"/>
</dbReference>
<name>A0A409Y0A2_9AGAR</name>
<dbReference type="PANTHER" id="PTHR10622:SF10">
    <property type="entry name" value="HET DOMAIN-CONTAINING PROTEIN"/>
    <property type="match status" value="1"/>
</dbReference>
<sequence>MYLINVNTLQLCKIQRLDNNYSYAILSHTWADDEVTFQEFTKETGKKSFSKESLNENPRYSKIVRCCAEAELRGFKYAWIDTCCIDKTSSSELSEAINSMYQWYKGASVCYAYLSDVDSDRGVPDMESFKNCRWFTRGWTLQELIAPLRVIFFDCDWNDIGTKLSLREEISKITGVPVTLLTGFHDAPLDSFCIAQRMSWAANRETTRVEDIAYCLMGIFDVNMPILYGEGQKAFIRLQEEILKRSDDESLFAWVAPFRHGGSFEGHLLPPQNFPAQTSRSSVLAPSPDCFKYGKFVRRTDAAGSQASPFSVTNNGLHISLPLITTEETLTVRMRLSKYKKALEESTVLLAVLGCQIIGEENPLAIILVKQSSDRYFRVAAEYLCRASLGREQNGRKLLSKPKRTELYIDTPISYSSGNRLESSMTSLSSVELMTVNCDVVECGDAWYNVTAIFALTIRSRRTGLGNAMVVLSRGCDDDWICCWAYQPRSSAPFPQALWEWWTNHEDRLQQSTLESIGTDRTSLQLPSGDKITVSVDIGVDSQYSVVIQLTDRLPTHSRKQPRHLVSSEQQKQDLRAYREKQKRYKEDWGETSSGVGWIIFSKEVSRLPQDKKHHDIRLE</sequence>
<organism evidence="3 4">
    <name type="scientific">Gymnopilus dilepis</name>
    <dbReference type="NCBI Taxonomy" id="231916"/>
    <lineage>
        <taxon>Eukaryota</taxon>
        <taxon>Fungi</taxon>
        <taxon>Dikarya</taxon>
        <taxon>Basidiomycota</taxon>
        <taxon>Agaricomycotina</taxon>
        <taxon>Agaricomycetes</taxon>
        <taxon>Agaricomycetidae</taxon>
        <taxon>Agaricales</taxon>
        <taxon>Agaricineae</taxon>
        <taxon>Hymenogastraceae</taxon>
        <taxon>Gymnopilus</taxon>
    </lineage>
</organism>
<evidence type="ECO:0000259" key="1">
    <source>
        <dbReference type="Pfam" id="PF06985"/>
    </source>
</evidence>
<dbReference type="Proteomes" id="UP000284706">
    <property type="component" value="Unassembled WGS sequence"/>
</dbReference>
<evidence type="ECO:0000259" key="2">
    <source>
        <dbReference type="Pfam" id="PF26640"/>
    </source>
</evidence>
<gene>
    <name evidence="3" type="ORF">CVT26_005061</name>
</gene>
<dbReference type="STRING" id="231916.A0A409Y0A2"/>
<feature type="domain" description="DUF8212" evidence="2">
    <location>
        <begin position="233"/>
        <end position="358"/>
    </location>
</feature>
<dbReference type="AlphaFoldDB" id="A0A409Y0A2"/>
<proteinExistence type="predicted"/>
<feature type="domain" description="Heterokaryon incompatibility" evidence="1">
    <location>
        <begin position="23"/>
        <end position="130"/>
    </location>
</feature>
<reference evidence="3 4" key="1">
    <citation type="journal article" date="2018" name="Evol. Lett.">
        <title>Horizontal gene cluster transfer increased hallucinogenic mushroom diversity.</title>
        <authorList>
            <person name="Reynolds H.T."/>
            <person name="Vijayakumar V."/>
            <person name="Gluck-Thaler E."/>
            <person name="Korotkin H.B."/>
            <person name="Matheny P.B."/>
            <person name="Slot J.C."/>
        </authorList>
    </citation>
    <scope>NUCLEOTIDE SEQUENCE [LARGE SCALE GENOMIC DNA]</scope>
    <source>
        <strain evidence="3 4">SRW20</strain>
    </source>
</reference>
<dbReference type="Pfam" id="PF06985">
    <property type="entry name" value="HET"/>
    <property type="match status" value="1"/>
</dbReference>
<dbReference type="InParanoid" id="A0A409Y0A2"/>
<comment type="caution">
    <text evidence="3">The sequence shown here is derived from an EMBL/GenBank/DDBJ whole genome shotgun (WGS) entry which is preliminary data.</text>
</comment>
<dbReference type="InterPro" id="IPR058525">
    <property type="entry name" value="DUF8212"/>
</dbReference>
<accession>A0A409Y0A2</accession>
<evidence type="ECO:0000313" key="4">
    <source>
        <dbReference type="Proteomes" id="UP000284706"/>
    </source>
</evidence>
<dbReference type="InterPro" id="IPR010730">
    <property type="entry name" value="HET"/>
</dbReference>
<keyword evidence="4" id="KW-1185">Reference proteome</keyword>
<evidence type="ECO:0000313" key="3">
    <source>
        <dbReference type="EMBL" id="PPQ96429.1"/>
    </source>
</evidence>
<dbReference type="Pfam" id="PF26640">
    <property type="entry name" value="DUF8212"/>
    <property type="match status" value="1"/>
</dbReference>